<evidence type="ECO:0000313" key="2">
    <source>
        <dbReference type="Proteomes" id="UP000636709"/>
    </source>
</evidence>
<proteinExistence type="predicted"/>
<dbReference type="AlphaFoldDB" id="A0A835FEX5"/>
<accession>A0A835FEX5</accession>
<dbReference type="EMBL" id="JACEFO010001013">
    <property type="protein sequence ID" value="KAF8750218.1"/>
    <property type="molecule type" value="Genomic_DNA"/>
</dbReference>
<gene>
    <name evidence="1" type="ORF">HU200_012473</name>
</gene>
<reference evidence="1" key="1">
    <citation type="submission" date="2020-07" db="EMBL/GenBank/DDBJ databases">
        <title>Genome sequence and genetic diversity analysis of an under-domesticated orphan crop, white fonio (Digitaria exilis).</title>
        <authorList>
            <person name="Bennetzen J.L."/>
            <person name="Chen S."/>
            <person name="Ma X."/>
            <person name="Wang X."/>
            <person name="Yssel A.E.J."/>
            <person name="Chaluvadi S.R."/>
            <person name="Johnson M."/>
            <person name="Gangashetty P."/>
            <person name="Hamidou F."/>
            <person name="Sanogo M.D."/>
            <person name="Zwaenepoel A."/>
            <person name="Wallace J."/>
            <person name="Van De Peer Y."/>
            <person name="Van Deynze A."/>
        </authorList>
    </citation>
    <scope>NUCLEOTIDE SEQUENCE</scope>
    <source>
        <tissue evidence="1">Leaves</tissue>
    </source>
</reference>
<name>A0A835FEX5_9POAL</name>
<sequence length="23" mass="2500">MKRAMKCGCGGVATPASRWIGYR</sequence>
<dbReference type="Proteomes" id="UP000636709">
    <property type="component" value="Unassembled WGS sequence"/>
</dbReference>
<evidence type="ECO:0000313" key="1">
    <source>
        <dbReference type="EMBL" id="KAF8750218.1"/>
    </source>
</evidence>
<comment type="caution">
    <text evidence="1">The sequence shown here is derived from an EMBL/GenBank/DDBJ whole genome shotgun (WGS) entry which is preliminary data.</text>
</comment>
<protein>
    <submittedName>
        <fullName evidence="1">Uncharacterized protein</fullName>
    </submittedName>
</protein>
<organism evidence="1 2">
    <name type="scientific">Digitaria exilis</name>
    <dbReference type="NCBI Taxonomy" id="1010633"/>
    <lineage>
        <taxon>Eukaryota</taxon>
        <taxon>Viridiplantae</taxon>
        <taxon>Streptophyta</taxon>
        <taxon>Embryophyta</taxon>
        <taxon>Tracheophyta</taxon>
        <taxon>Spermatophyta</taxon>
        <taxon>Magnoliopsida</taxon>
        <taxon>Liliopsida</taxon>
        <taxon>Poales</taxon>
        <taxon>Poaceae</taxon>
        <taxon>PACMAD clade</taxon>
        <taxon>Panicoideae</taxon>
        <taxon>Panicodae</taxon>
        <taxon>Paniceae</taxon>
        <taxon>Anthephorinae</taxon>
        <taxon>Digitaria</taxon>
    </lineage>
</organism>
<keyword evidence="2" id="KW-1185">Reference proteome</keyword>